<feature type="non-terminal residue" evidence="1">
    <location>
        <position position="1"/>
    </location>
</feature>
<proteinExistence type="predicted"/>
<evidence type="ECO:0000313" key="1">
    <source>
        <dbReference type="EMBL" id="GAG94499.1"/>
    </source>
</evidence>
<comment type="caution">
    <text evidence="1">The sequence shown here is derived from an EMBL/GenBank/DDBJ whole genome shotgun (WGS) entry which is preliminary data.</text>
</comment>
<accession>X1BF08</accession>
<reference evidence="1" key="1">
    <citation type="journal article" date="2014" name="Front. Microbiol.">
        <title>High frequency of phylogenetically diverse reductive dehalogenase-homologous genes in deep subseafloor sedimentary metagenomes.</title>
        <authorList>
            <person name="Kawai M."/>
            <person name="Futagami T."/>
            <person name="Toyoda A."/>
            <person name="Takaki Y."/>
            <person name="Nishi S."/>
            <person name="Hori S."/>
            <person name="Arai W."/>
            <person name="Tsubouchi T."/>
            <person name="Morono Y."/>
            <person name="Uchiyama I."/>
            <person name="Ito T."/>
            <person name="Fujiyama A."/>
            <person name="Inagaki F."/>
            <person name="Takami H."/>
        </authorList>
    </citation>
    <scope>NUCLEOTIDE SEQUENCE</scope>
    <source>
        <strain evidence="1">Expedition CK06-06</strain>
    </source>
</reference>
<gene>
    <name evidence="1" type="ORF">S01H4_50820</name>
</gene>
<protein>
    <submittedName>
        <fullName evidence="1">Uncharacterized protein</fullName>
    </submittedName>
</protein>
<name>X1BF08_9ZZZZ</name>
<dbReference type="AlphaFoldDB" id="X1BF08"/>
<dbReference type="EMBL" id="BART01028886">
    <property type="protein sequence ID" value="GAG94499.1"/>
    <property type="molecule type" value="Genomic_DNA"/>
</dbReference>
<organism evidence="1">
    <name type="scientific">marine sediment metagenome</name>
    <dbReference type="NCBI Taxonomy" id="412755"/>
    <lineage>
        <taxon>unclassified sequences</taxon>
        <taxon>metagenomes</taxon>
        <taxon>ecological metagenomes</taxon>
    </lineage>
</organism>
<sequence>NHALDATGGGLWTNTTHYRVTVPAGKRYWLYGGYCSRDNAATMKAFIYNAAGAYLMQLADWAAAAGGCHYPETANVGNIVFPIPLDATDYLELVFNVAQGANAYATAIMLEVDV</sequence>